<dbReference type="InterPro" id="IPR039758">
    <property type="entry name" value="NAGK-like"/>
</dbReference>
<protein>
    <recommendedName>
        <fullName evidence="1">ATPase BadF/BadG/BcrA/BcrD type domain-containing protein</fullName>
    </recommendedName>
</protein>
<dbReference type="STRING" id="1453497.AT15_00170"/>
<dbReference type="Gene3D" id="3.30.420.40">
    <property type="match status" value="2"/>
</dbReference>
<dbReference type="SUPFAM" id="SSF53067">
    <property type="entry name" value="Actin-like ATPase domain"/>
    <property type="match status" value="1"/>
</dbReference>
<comment type="caution">
    <text evidence="2">The sequence shown here is derived from an EMBL/GenBank/DDBJ whole genome shotgun (WGS) entry which is preliminary data.</text>
</comment>
<dbReference type="InterPro" id="IPR002731">
    <property type="entry name" value="ATPase_BadF"/>
</dbReference>
<evidence type="ECO:0000313" key="3">
    <source>
        <dbReference type="Proteomes" id="UP000077339"/>
    </source>
</evidence>
<dbReference type="Proteomes" id="UP000077339">
    <property type="component" value="Unassembled WGS sequence"/>
</dbReference>
<dbReference type="EMBL" id="JFHK01000001">
    <property type="protein sequence ID" value="OAA32528.1"/>
    <property type="molecule type" value="Genomic_DNA"/>
</dbReference>
<dbReference type="GO" id="GO:0045127">
    <property type="term" value="F:N-acetylglucosamine kinase activity"/>
    <property type="evidence" value="ECO:0007669"/>
    <property type="project" value="InterPro"/>
</dbReference>
<dbReference type="CDD" id="cd24007">
    <property type="entry name" value="ASKHA_NBD_eukNAGK-like"/>
    <property type="match status" value="1"/>
</dbReference>
<accession>A0A182C871</accession>
<gene>
    <name evidence="2" type="ORF">AT15_00170</name>
</gene>
<dbReference type="AlphaFoldDB" id="A0A182C871"/>
<dbReference type="InterPro" id="IPR043129">
    <property type="entry name" value="ATPase_NBD"/>
</dbReference>
<feature type="domain" description="ATPase BadF/BadG/BcrA/BcrD type" evidence="1">
    <location>
        <begin position="5"/>
        <end position="263"/>
    </location>
</feature>
<evidence type="ECO:0000259" key="1">
    <source>
        <dbReference type="Pfam" id="PF01869"/>
    </source>
</evidence>
<dbReference type="PANTHER" id="PTHR12862">
    <property type="entry name" value="BADF TYPE ATPASE DOMAIN-CONTAINING PROTEIN"/>
    <property type="match status" value="1"/>
</dbReference>
<name>A0A182C871_9BACT</name>
<dbReference type="RefSeq" id="WP_068345153.1">
    <property type="nucleotide sequence ID" value="NZ_JFHK01000001.1"/>
</dbReference>
<keyword evidence="3" id="KW-1185">Reference proteome</keyword>
<dbReference type="PATRIC" id="fig|1453497.3.peg.41"/>
<organism evidence="2 3">
    <name type="scientific">Kosmotoga arenicorallina S304</name>
    <dbReference type="NCBI Taxonomy" id="1453497"/>
    <lineage>
        <taxon>Bacteria</taxon>
        <taxon>Thermotogati</taxon>
        <taxon>Thermotogota</taxon>
        <taxon>Thermotogae</taxon>
        <taxon>Kosmotogales</taxon>
        <taxon>Kosmotogaceae</taxon>
        <taxon>Kosmotoga</taxon>
    </lineage>
</organism>
<evidence type="ECO:0000313" key="2">
    <source>
        <dbReference type="EMBL" id="OAA32528.1"/>
    </source>
</evidence>
<sequence length="289" mass="31898">MKVMGIDGGGSNLSASVYDGSGFEKTQLSFSSNLSIVERKSLLEALNLMKSRLGTPEAIVASFSGAGDPIRERILSETLNEVFPAAYKEIIPDIEGIYRSCFLENPGVVVIAGTGSVVYGKNSKGASFRAGGWGHLFSDEGSAFWISKELIANALKYRDGLVSRDPIFERLLKYFNLKDLESLANLQISRNFKAKIASFTEPALANPTPLVLRVLDEAIELLSKMINLILIKTNSKKIVLSGGCFKSALYTKKITEKFSNYEIEIFDNRIDPYIAKELFQRLSTEKANR</sequence>
<dbReference type="Pfam" id="PF01869">
    <property type="entry name" value="BcrAD_BadFG"/>
    <property type="match status" value="1"/>
</dbReference>
<proteinExistence type="predicted"/>
<reference evidence="2 3" key="1">
    <citation type="submission" date="2014-02" db="EMBL/GenBank/DDBJ databases">
        <title>Kosmotoga genome sequencing.</title>
        <authorList>
            <person name="Pollo S.M."/>
            <person name="Charchuk R."/>
            <person name="Nesbo C.L."/>
        </authorList>
    </citation>
    <scope>NUCLEOTIDE SEQUENCE [LARGE SCALE GENOMIC DNA]</scope>
    <source>
        <strain evidence="2 3">S304</strain>
    </source>
</reference>
<dbReference type="PANTHER" id="PTHR12862:SF0">
    <property type="entry name" value="N-ACETYL-D-GLUCOSAMINE KINASE"/>
    <property type="match status" value="1"/>
</dbReference>